<dbReference type="Pfam" id="PF00350">
    <property type="entry name" value="Dynamin_N"/>
    <property type="match status" value="1"/>
</dbReference>
<dbReference type="SUPFAM" id="SSF52540">
    <property type="entry name" value="P-loop containing nucleoside triphosphate hydrolases"/>
    <property type="match status" value="1"/>
</dbReference>
<evidence type="ECO:0000256" key="5">
    <source>
        <dbReference type="ARBA" id="ARBA00023136"/>
    </source>
</evidence>
<dbReference type="PANTHER" id="PTHR10465">
    <property type="entry name" value="TRANSMEMBRANE GTPASE FZO1"/>
    <property type="match status" value="1"/>
</dbReference>
<evidence type="ECO:0000256" key="1">
    <source>
        <dbReference type="ARBA" id="ARBA00004370"/>
    </source>
</evidence>
<gene>
    <name evidence="7" type="ORF">CLVI_20630</name>
</gene>
<keyword evidence="8" id="KW-1185">Reference proteome</keyword>
<dbReference type="RefSeq" id="WP_170065640.1">
    <property type="nucleotide sequence ID" value="NZ_PVXQ01000021.1"/>
</dbReference>
<reference evidence="7 8" key="1">
    <citation type="submission" date="2018-03" db="EMBL/GenBank/DDBJ databases">
        <title>Genome sequence of Clostridium vincentii DSM 10228.</title>
        <authorList>
            <person name="Poehlein A."/>
            <person name="Daniel R."/>
        </authorList>
    </citation>
    <scope>NUCLEOTIDE SEQUENCE [LARGE SCALE GENOMIC DNA]</scope>
    <source>
        <strain evidence="7 8">DSM 10228</strain>
    </source>
</reference>
<proteinExistence type="predicted"/>
<keyword evidence="4" id="KW-0342">GTP-binding</keyword>
<keyword evidence="3" id="KW-0378">Hydrolase</keyword>
<keyword evidence="2" id="KW-0547">Nucleotide-binding</keyword>
<dbReference type="InterPro" id="IPR045063">
    <property type="entry name" value="Dynamin_N"/>
</dbReference>
<dbReference type="GO" id="GO:0016020">
    <property type="term" value="C:membrane"/>
    <property type="evidence" value="ECO:0007669"/>
    <property type="project" value="UniProtKB-SubCell"/>
</dbReference>
<accession>A0A2T0BDM4</accession>
<organism evidence="7 8">
    <name type="scientific">Clostridium vincentii</name>
    <dbReference type="NCBI Taxonomy" id="52704"/>
    <lineage>
        <taxon>Bacteria</taxon>
        <taxon>Bacillati</taxon>
        <taxon>Bacillota</taxon>
        <taxon>Clostridia</taxon>
        <taxon>Eubacteriales</taxon>
        <taxon>Clostridiaceae</taxon>
        <taxon>Clostridium</taxon>
    </lineage>
</organism>
<dbReference type="InterPro" id="IPR027417">
    <property type="entry name" value="P-loop_NTPase"/>
</dbReference>
<evidence type="ECO:0000313" key="7">
    <source>
        <dbReference type="EMBL" id="PRR81998.1"/>
    </source>
</evidence>
<dbReference type="Proteomes" id="UP000239471">
    <property type="component" value="Unassembled WGS sequence"/>
</dbReference>
<feature type="domain" description="Dynamin N-terminal" evidence="6">
    <location>
        <begin position="15"/>
        <end position="183"/>
    </location>
</feature>
<comment type="caution">
    <text evidence="7">The sequence shown here is derived from an EMBL/GenBank/DDBJ whole genome shotgun (WGS) entry which is preliminary data.</text>
</comment>
<dbReference type="Gene3D" id="3.40.50.300">
    <property type="entry name" value="P-loop containing nucleotide triphosphate hydrolases"/>
    <property type="match status" value="1"/>
</dbReference>
<dbReference type="InterPro" id="IPR027094">
    <property type="entry name" value="Mitofusin_fam"/>
</dbReference>
<evidence type="ECO:0000256" key="4">
    <source>
        <dbReference type="ARBA" id="ARBA00023134"/>
    </source>
</evidence>
<dbReference type="GO" id="GO:0008053">
    <property type="term" value="P:mitochondrial fusion"/>
    <property type="evidence" value="ECO:0007669"/>
    <property type="project" value="TreeGrafter"/>
</dbReference>
<comment type="subcellular location">
    <subcellularLocation>
        <location evidence="1">Membrane</location>
    </subcellularLocation>
</comment>
<evidence type="ECO:0000256" key="3">
    <source>
        <dbReference type="ARBA" id="ARBA00022801"/>
    </source>
</evidence>
<dbReference type="GO" id="GO:0005525">
    <property type="term" value="F:GTP binding"/>
    <property type="evidence" value="ECO:0007669"/>
    <property type="project" value="UniProtKB-KW"/>
</dbReference>
<dbReference type="EMBL" id="PVXQ01000021">
    <property type="protein sequence ID" value="PRR81998.1"/>
    <property type="molecule type" value="Genomic_DNA"/>
</dbReference>
<dbReference type="PANTHER" id="PTHR10465:SF0">
    <property type="entry name" value="SARCALUMENIN"/>
    <property type="match status" value="1"/>
</dbReference>
<evidence type="ECO:0000259" key="6">
    <source>
        <dbReference type="Pfam" id="PF00350"/>
    </source>
</evidence>
<evidence type="ECO:0000256" key="2">
    <source>
        <dbReference type="ARBA" id="ARBA00022741"/>
    </source>
</evidence>
<sequence>MLKKYGIDDSKLFKVVVVATMSSGKSTFINALIGQDILSTQNQACTARTIQILDNDKLSTYRAYVEYNDGKNLIVDLKNRDIIDSFNNDDTIKDILIEGNIKRIRNRNRAVVLIDTPGTNFSGDDTHQKETYKFISTLEDGLILYVINATQFGVNDDFKLMTHIKERIESSNKKLKILFVVNKIDEFDVEKESVQEAMNSIYKYIVSNGIENPTIIPISALAAKLFRQGINGEKLTRKEIREFKDYFDLFKSNDYNLSKFSKIDSIEKKHVDIGGESFYEDDLLSAIDNTGIILVEKIIEDLLVDETSTYIPKVNFYVNQNNSYIDDIIHELLKVYNDIEVFDEVIELKSYIENRNINYSAYEKIQKTYDEAHLKSKEIMLKYDINKGENYYEVPKIIKNAIKGIKRIIKEDSNIIFNI</sequence>
<evidence type="ECO:0000313" key="8">
    <source>
        <dbReference type="Proteomes" id="UP000239471"/>
    </source>
</evidence>
<name>A0A2T0BDM4_9CLOT</name>
<keyword evidence="5" id="KW-0472">Membrane</keyword>
<dbReference type="GO" id="GO:0003924">
    <property type="term" value="F:GTPase activity"/>
    <property type="evidence" value="ECO:0007669"/>
    <property type="project" value="InterPro"/>
</dbReference>
<protein>
    <submittedName>
        <fullName evidence="7">GTPase Era</fullName>
    </submittedName>
</protein>
<dbReference type="AlphaFoldDB" id="A0A2T0BDM4"/>